<dbReference type="NCBIfam" id="NF000355">
    <property type="entry name" value="ribo_prot_ABC_F"/>
    <property type="match status" value="1"/>
</dbReference>
<dbReference type="InterPro" id="IPR050611">
    <property type="entry name" value="ABCF"/>
</dbReference>
<evidence type="ECO:0000313" key="6">
    <source>
        <dbReference type="EMBL" id="QUX22755.1"/>
    </source>
</evidence>
<evidence type="ECO:0000256" key="1">
    <source>
        <dbReference type="ARBA" id="ARBA00022737"/>
    </source>
</evidence>
<dbReference type="Proteomes" id="UP000676079">
    <property type="component" value="Chromosome"/>
</dbReference>
<dbReference type="InterPro" id="IPR027417">
    <property type="entry name" value="P-loop_NTPase"/>
</dbReference>
<evidence type="ECO:0000259" key="5">
    <source>
        <dbReference type="PROSITE" id="PS50893"/>
    </source>
</evidence>
<organism evidence="6 7">
    <name type="scientific">Nocardiopsis changdeensis</name>
    <dbReference type="NCBI Taxonomy" id="2831969"/>
    <lineage>
        <taxon>Bacteria</taxon>
        <taxon>Bacillati</taxon>
        <taxon>Actinomycetota</taxon>
        <taxon>Actinomycetes</taxon>
        <taxon>Streptosporangiales</taxon>
        <taxon>Nocardiopsidaceae</taxon>
        <taxon>Nocardiopsis</taxon>
    </lineage>
</organism>
<dbReference type="SUPFAM" id="SSF52540">
    <property type="entry name" value="P-loop containing nucleoside triphosphate hydrolases"/>
    <property type="match status" value="2"/>
</dbReference>
<keyword evidence="7" id="KW-1185">Reference proteome</keyword>
<name>A0ABX8BKK4_9ACTN</name>
<feature type="domain" description="ABC transporter" evidence="5">
    <location>
        <begin position="11"/>
        <end position="264"/>
    </location>
</feature>
<evidence type="ECO:0000256" key="4">
    <source>
        <dbReference type="SAM" id="Coils"/>
    </source>
</evidence>
<dbReference type="PANTHER" id="PTHR19211:SF14">
    <property type="entry name" value="ATP-BINDING CASSETTE SUB-FAMILY F MEMBER 1"/>
    <property type="match status" value="1"/>
</dbReference>
<evidence type="ECO:0000313" key="7">
    <source>
        <dbReference type="Proteomes" id="UP000676079"/>
    </source>
</evidence>
<dbReference type="PROSITE" id="PS00211">
    <property type="entry name" value="ABC_TRANSPORTER_1"/>
    <property type="match status" value="2"/>
</dbReference>
<protein>
    <submittedName>
        <fullName evidence="6">ABC-F family ATP-binding cassette domain-containing protein</fullName>
    </submittedName>
</protein>
<dbReference type="SMART" id="SM00382">
    <property type="entry name" value="AAA"/>
    <property type="match status" value="2"/>
</dbReference>
<keyword evidence="2" id="KW-0547">Nucleotide-binding</keyword>
<feature type="coiled-coil region" evidence="4">
    <location>
        <begin position="262"/>
        <end position="293"/>
    </location>
</feature>
<dbReference type="InterPro" id="IPR003439">
    <property type="entry name" value="ABC_transporter-like_ATP-bd"/>
</dbReference>
<keyword evidence="3 6" id="KW-0067">ATP-binding</keyword>
<keyword evidence="1" id="KW-0677">Repeat</keyword>
<proteinExistence type="predicted"/>
<dbReference type="Gene3D" id="3.40.50.300">
    <property type="entry name" value="P-loop containing nucleotide triphosphate hydrolases"/>
    <property type="match status" value="2"/>
</dbReference>
<dbReference type="EMBL" id="CP074133">
    <property type="protein sequence ID" value="QUX22755.1"/>
    <property type="molecule type" value="Genomic_DNA"/>
</dbReference>
<gene>
    <name evidence="6" type="ORF">KGD84_31525</name>
</gene>
<dbReference type="Pfam" id="PF00005">
    <property type="entry name" value="ABC_tran"/>
    <property type="match status" value="2"/>
</dbReference>
<feature type="domain" description="ABC transporter" evidence="5">
    <location>
        <begin position="342"/>
        <end position="548"/>
    </location>
</feature>
<evidence type="ECO:0000256" key="3">
    <source>
        <dbReference type="ARBA" id="ARBA00022840"/>
    </source>
</evidence>
<dbReference type="CDD" id="cd03221">
    <property type="entry name" value="ABCF_EF-3"/>
    <property type="match status" value="1"/>
</dbReference>
<dbReference type="PANTHER" id="PTHR19211">
    <property type="entry name" value="ATP-BINDING TRANSPORT PROTEIN-RELATED"/>
    <property type="match status" value="1"/>
</dbReference>
<accession>A0ABX8BKK4</accession>
<sequence length="549" mass="59353">MRAATRIRSQITLTGVAKHYGDHTVLDGVDLTIAPGERVGVIGDNGSGKSTLLRLLAGEEGPDNGEVLVAAPGGVGYLPQTLERVGVMTGTVGDAVDHALADLREMEARLHRSEASLGTAGPEELAAYGDLLSEFEARGGYEADVRVDAGLHGLGLPGLDRDRPLRTLSGGERSRLALAAVLAADPELLLLDEPTNDLDDSAAAWLEQRLRTHRGTVVAVTHDRAFLARITDTVLEVDHELHRVHRYGNGYDGFLRARAAARVRWIREYEEWKEELARQRRLAENNVAALQAIPRMVDKAAFGHGNFRMRSRAHGAMSRIRQAKERAERLVGNPVAPPPVPLEMTASFTAADGGPVPPVELAGVRVGHRLDVPALTVAPGERIMVTGPNGAGKSTLLRVIAGELAPDAGEVLRHGRIGHLRQEDGAVVPGRTVLQAYAAGRPGPAEEYRDELASLGLFRAREMDQPVESLSVGQRRRIEVAGLTSGVYDLLLLDEPTNHLSPGLVEELEAALERYTGALVIVTHDRTMRARFRGRRLEMREGMITADTP</sequence>
<dbReference type="RefSeq" id="WP_220563970.1">
    <property type="nucleotide sequence ID" value="NZ_CP074133.1"/>
</dbReference>
<dbReference type="InterPro" id="IPR003593">
    <property type="entry name" value="AAA+_ATPase"/>
</dbReference>
<dbReference type="GO" id="GO:0005524">
    <property type="term" value="F:ATP binding"/>
    <property type="evidence" value="ECO:0007669"/>
    <property type="project" value="UniProtKB-KW"/>
</dbReference>
<dbReference type="PROSITE" id="PS50893">
    <property type="entry name" value="ABC_TRANSPORTER_2"/>
    <property type="match status" value="2"/>
</dbReference>
<evidence type="ECO:0000256" key="2">
    <source>
        <dbReference type="ARBA" id="ARBA00022741"/>
    </source>
</evidence>
<dbReference type="InterPro" id="IPR017871">
    <property type="entry name" value="ABC_transporter-like_CS"/>
</dbReference>
<keyword evidence="4" id="KW-0175">Coiled coil</keyword>
<reference evidence="6 7" key="1">
    <citation type="submission" date="2021-05" db="EMBL/GenBank/DDBJ databases">
        <title>Direct Submission.</title>
        <authorList>
            <person name="Li K."/>
            <person name="Gao J."/>
        </authorList>
    </citation>
    <scope>NUCLEOTIDE SEQUENCE [LARGE SCALE GENOMIC DNA]</scope>
    <source>
        <strain evidence="6 7">Mg02</strain>
    </source>
</reference>